<dbReference type="RefSeq" id="WP_131584369.1">
    <property type="nucleotide sequence ID" value="NZ_SJZJ01000019.1"/>
</dbReference>
<evidence type="ECO:0000313" key="1">
    <source>
        <dbReference type="EMBL" id="TCJ23039.1"/>
    </source>
</evidence>
<comment type="caution">
    <text evidence="1">The sequence shown here is derived from an EMBL/GenBank/DDBJ whole genome shotgun (WGS) entry which is preliminary data.</text>
</comment>
<keyword evidence="2" id="KW-1185">Reference proteome</keyword>
<name>A0A4R1BY87_9ACTN</name>
<evidence type="ECO:0000313" key="2">
    <source>
        <dbReference type="Proteomes" id="UP000295453"/>
    </source>
</evidence>
<gene>
    <name evidence="1" type="ORF">EPD65_11800</name>
</gene>
<dbReference type="AlphaFoldDB" id="A0A4R1BY87"/>
<proteinExistence type="predicted"/>
<accession>A0A4R1BY87</accession>
<sequence length="91" mass="9820">MADLGPARPNFMGMQVITSPHAVAPPSHGEWARRFVRHGMADILDWLGEPVGPEPHEPVPTVLLLTAQQTAIVHPTVYAALRAKATQINPA</sequence>
<dbReference type="OrthoDB" id="4290974at2"/>
<organism evidence="1 2">
    <name type="scientific">Nocardioides jejuensis</name>
    <dbReference type="NCBI Taxonomy" id="2502782"/>
    <lineage>
        <taxon>Bacteria</taxon>
        <taxon>Bacillati</taxon>
        <taxon>Actinomycetota</taxon>
        <taxon>Actinomycetes</taxon>
        <taxon>Propionibacteriales</taxon>
        <taxon>Nocardioidaceae</taxon>
        <taxon>Nocardioides</taxon>
    </lineage>
</organism>
<dbReference type="EMBL" id="SJZJ01000019">
    <property type="protein sequence ID" value="TCJ23039.1"/>
    <property type="molecule type" value="Genomic_DNA"/>
</dbReference>
<dbReference type="Proteomes" id="UP000295453">
    <property type="component" value="Unassembled WGS sequence"/>
</dbReference>
<protein>
    <submittedName>
        <fullName evidence="1">Uncharacterized protein</fullName>
    </submittedName>
</protein>
<reference evidence="1 2" key="1">
    <citation type="submission" date="2019-03" db="EMBL/GenBank/DDBJ databases">
        <authorList>
            <person name="Kim M.K.M."/>
        </authorList>
    </citation>
    <scope>NUCLEOTIDE SEQUENCE [LARGE SCALE GENOMIC DNA]</scope>
    <source>
        <strain evidence="1 2">18JY15-6</strain>
    </source>
</reference>